<gene>
    <name evidence="2" type="ORF">CPB83DRAFT_843329</name>
</gene>
<keyword evidence="3" id="KW-1185">Reference proteome</keyword>
<dbReference type="Proteomes" id="UP000807306">
    <property type="component" value="Unassembled WGS sequence"/>
</dbReference>
<protein>
    <submittedName>
        <fullName evidence="2">Uncharacterized protein</fullName>
    </submittedName>
</protein>
<keyword evidence="1" id="KW-0472">Membrane</keyword>
<comment type="caution">
    <text evidence="2">The sequence shown here is derived from an EMBL/GenBank/DDBJ whole genome shotgun (WGS) entry which is preliminary data.</text>
</comment>
<dbReference type="EMBL" id="MU157825">
    <property type="protein sequence ID" value="KAF9535008.1"/>
    <property type="molecule type" value="Genomic_DNA"/>
</dbReference>
<evidence type="ECO:0000313" key="3">
    <source>
        <dbReference type="Proteomes" id="UP000807306"/>
    </source>
</evidence>
<proteinExistence type="predicted"/>
<organism evidence="2 3">
    <name type="scientific">Crepidotus variabilis</name>
    <dbReference type="NCBI Taxonomy" id="179855"/>
    <lineage>
        <taxon>Eukaryota</taxon>
        <taxon>Fungi</taxon>
        <taxon>Dikarya</taxon>
        <taxon>Basidiomycota</taxon>
        <taxon>Agaricomycotina</taxon>
        <taxon>Agaricomycetes</taxon>
        <taxon>Agaricomycetidae</taxon>
        <taxon>Agaricales</taxon>
        <taxon>Agaricineae</taxon>
        <taxon>Crepidotaceae</taxon>
        <taxon>Crepidotus</taxon>
    </lineage>
</organism>
<evidence type="ECO:0000313" key="2">
    <source>
        <dbReference type="EMBL" id="KAF9535008.1"/>
    </source>
</evidence>
<accession>A0A9P6JWE4</accession>
<keyword evidence="1" id="KW-0812">Transmembrane</keyword>
<name>A0A9P6JWE4_9AGAR</name>
<evidence type="ECO:0000256" key="1">
    <source>
        <dbReference type="SAM" id="Phobius"/>
    </source>
</evidence>
<feature type="transmembrane region" description="Helical" evidence="1">
    <location>
        <begin position="14"/>
        <end position="38"/>
    </location>
</feature>
<keyword evidence="1" id="KW-1133">Transmembrane helix</keyword>
<sequence length="78" mass="8774">MGFDLPPIPLSLPYLFYIYRLVVPTCSMSIPSVIGFYIHRNPCPLSSLFTYWICFLKHVACTCNATPLSAVLVRPVHA</sequence>
<dbReference type="AlphaFoldDB" id="A0A9P6JWE4"/>
<reference evidence="2" key="1">
    <citation type="submission" date="2020-11" db="EMBL/GenBank/DDBJ databases">
        <authorList>
            <consortium name="DOE Joint Genome Institute"/>
            <person name="Ahrendt S."/>
            <person name="Riley R."/>
            <person name="Andreopoulos W."/>
            <person name="Labutti K."/>
            <person name="Pangilinan J."/>
            <person name="Ruiz-Duenas F.J."/>
            <person name="Barrasa J.M."/>
            <person name="Sanchez-Garcia M."/>
            <person name="Camarero S."/>
            <person name="Miyauchi S."/>
            <person name="Serrano A."/>
            <person name="Linde D."/>
            <person name="Babiker R."/>
            <person name="Drula E."/>
            <person name="Ayuso-Fernandez I."/>
            <person name="Pacheco R."/>
            <person name="Padilla G."/>
            <person name="Ferreira P."/>
            <person name="Barriuso J."/>
            <person name="Kellner H."/>
            <person name="Castanera R."/>
            <person name="Alfaro M."/>
            <person name="Ramirez L."/>
            <person name="Pisabarro A.G."/>
            <person name="Kuo A."/>
            <person name="Tritt A."/>
            <person name="Lipzen A."/>
            <person name="He G."/>
            <person name="Yan M."/>
            <person name="Ng V."/>
            <person name="Cullen D."/>
            <person name="Martin F."/>
            <person name="Rosso M.-N."/>
            <person name="Henrissat B."/>
            <person name="Hibbett D."/>
            <person name="Martinez A.T."/>
            <person name="Grigoriev I.V."/>
        </authorList>
    </citation>
    <scope>NUCLEOTIDE SEQUENCE</scope>
    <source>
        <strain evidence="2">CBS 506.95</strain>
    </source>
</reference>